<dbReference type="AlphaFoldDB" id="A0AAV4URG3"/>
<gene>
    <name evidence="2" type="ORF">CEXT_595311</name>
</gene>
<protein>
    <submittedName>
        <fullName evidence="2">Uncharacterized protein</fullName>
    </submittedName>
</protein>
<evidence type="ECO:0000256" key="1">
    <source>
        <dbReference type="SAM" id="MobiDB-lite"/>
    </source>
</evidence>
<evidence type="ECO:0000313" key="3">
    <source>
        <dbReference type="Proteomes" id="UP001054945"/>
    </source>
</evidence>
<feature type="compositionally biased region" description="Basic and acidic residues" evidence="1">
    <location>
        <begin position="1"/>
        <end position="13"/>
    </location>
</feature>
<sequence>MDGGKHNDTEGKTLIHSVNAEQRECEPHEEIETIVQETNETLLELKKIVKDPNPPEIRKKKDFEPKALQAKRAEISDLLVKLQTRNQKRNIEDIIAKSAGIFDKLSPQDQRKAIHKVLSYFDKVRDQAKSHQITPTLTTDSSQVYSFVTSRFDAPQKETKRDDNGYYQTKSLDLVGKATDGYWFPDERHFTLNLFDTKPNDNDKVVTIIIEDDPLDTIDDIAAPRSRGEIMKFGTSNTDTVKNLFATTQTDDYDNAPLIADDEHDDVALTANDDFNSSILASDDEYTPENVLK</sequence>
<comment type="caution">
    <text evidence="2">The sequence shown here is derived from an EMBL/GenBank/DDBJ whole genome shotgun (WGS) entry which is preliminary data.</text>
</comment>
<evidence type="ECO:0000313" key="2">
    <source>
        <dbReference type="EMBL" id="GIY60275.1"/>
    </source>
</evidence>
<proteinExistence type="predicted"/>
<dbReference type="Proteomes" id="UP001054945">
    <property type="component" value="Unassembled WGS sequence"/>
</dbReference>
<dbReference type="EMBL" id="BPLR01013304">
    <property type="protein sequence ID" value="GIY60275.1"/>
    <property type="molecule type" value="Genomic_DNA"/>
</dbReference>
<accession>A0AAV4URG3</accession>
<name>A0AAV4URG3_CAEEX</name>
<organism evidence="2 3">
    <name type="scientific">Caerostris extrusa</name>
    <name type="common">Bark spider</name>
    <name type="synonym">Caerostris bankana</name>
    <dbReference type="NCBI Taxonomy" id="172846"/>
    <lineage>
        <taxon>Eukaryota</taxon>
        <taxon>Metazoa</taxon>
        <taxon>Ecdysozoa</taxon>
        <taxon>Arthropoda</taxon>
        <taxon>Chelicerata</taxon>
        <taxon>Arachnida</taxon>
        <taxon>Araneae</taxon>
        <taxon>Araneomorphae</taxon>
        <taxon>Entelegynae</taxon>
        <taxon>Araneoidea</taxon>
        <taxon>Araneidae</taxon>
        <taxon>Caerostris</taxon>
    </lineage>
</organism>
<feature type="region of interest" description="Disordered" evidence="1">
    <location>
        <begin position="1"/>
        <end position="27"/>
    </location>
</feature>
<keyword evidence="3" id="KW-1185">Reference proteome</keyword>
<reference evidence="2 3" key="1">
    <citation type="submission" date="2021-06" db="EMBL/GenBank/DDBJ databases">
        <title>Caerostris extrusa draft genome.</title>
        <authorList>
            <person name="Kono N."/>
            <person name="Arakawa K."/>
        </authorList>
    </citation>
    <scope>NUCLEOTIDE SEQUENCE [LARGE SCALE GENOMIC DNA]</scope>
</reference>